<evidence type="ECO:0000313" key="1">
    <source>
        <dbReference type="EMBL" id="MDN7243439.1"/>
    </source>
</evidence>
<dbReference type="InterPro" id="IPR036196">
    <property type="entry name" value="Ptyr_pPase_sf"/>
</dbReference>
<comment type="caution">
    <text evidence="1">The sequence shown here is derived from an EMBL/GenBank/DDBJ whole genome shotgun (WGS) entry which is preliminary data.</text>
</comment>
<gene>
    <name evidence="1" type="ORF">QWY14_16740</name>
</gene>
<dbReference type="PANTHER" id="PTHR43428">
    <property type="entry name" value="ARSENATE REDUCTASE"/>
    <property type="match status" value="1"/>
</dbReference>
<name>A0ABT8N6T1_9BACL</name>
<accession>A0ABT8N6T1</accession>
<dbReference type="SUPFAM" id="SSF52788">
    <property type="entry name" value="Phosphotyrosine protein phosphatases I"/>
    <property type="match status" value="1"/>
</dbReference>
<dbReference type="Gene3D" id="3.40.50.2300">
    <property type="match status" value="1"/>
</dbReference>
<dbReference type="RefSeq" id="WP_300987679.1">
    <property type="nucleotide sequence ID" value="NZ_CP129236.1"/>
</dbReference>
<dbReference type="EMBL" id="JAUJWV010000004">
    <property type="protein sequence ID" value="MDN7243439.1"/>
    <property type="molecule type" value="Genomic_DNA"/>
</dbReference>
<dbReference type="PANTHER" id="PTHR43428:SF1">
    <property type="entry name" value="ARSENATE REDUCTASE"/>
    <property type="match status" value="1"/>
</dbReference>
<protein>
    <submittedName>
        <fullName evidence="1">Phosphatase</fullName>
    </submittedName>
</protein>
<sequence length="150" mass="17642">MSKHTVYFLSPQQQRGLMAEIWANRLKLPDWEIRSAAWEQDSFYSDTPIEVMKEIMLDIPEVKPRSYNLQEVSEADLIIALHDGDFEQGDIPSDLPAQKLLRWDIRNPELRSTNSLEQWALYQEICDEIAINIKKLEPYFRSEYIKNPVS</sequence>
<evidence type="ECO:0000313" key="2">
    <source>
        <dbReference type="Proteomes" id="UP001172055"/>
    </source>
</evidence>
<keyword evidence="2" id="KW-1185">Reference proteome</keyword>
<dbReference type="Proteomes" id="UP001172055">
    <property type="component" value="Unassembled WGS sequence"/>
</dbReference>
<reference evidence="1 2" key="1">
    <citation type="submission" date="2023-06" db="EMBL/GenBank/DDBJ databases">
        <title>Novel species in genus Planococcus.</title>
        <authorList>
            <person name="Ning S."/>
        </authorList>
    </citation>
    <scope>NUCLEOTIDE SEQUENCE [LARGE SCALE GENOMIC DNA]</scope>
    <source>
        <strain evidence="1 2">N028</strain>
    </source>
</reference>
<organism evidence="1 2">
    <name type="scientific">Planococcus shixiaomingii</name>
    <dbReference type="NCBI Taxonomy" id="3058393"/>
    <lineage>
        <taxon>Bacteria</taxon>
        <taxon>Bacillati</taxon>
        <taxon>Bacillota</taxon>
        <taxon>Bacilli</taxon>
        <taxon>Bacillales</taxon>
        <taxon>Caryophanaceae</taxon>
        <taxon>Planococcus</taxon>
    </lineage>
</organism>
<proteinExistence type="predicted"/>